<reference evidence="7" key="1">
    <citation type="submission" date="2012-02" db="EMBL/GenBank/DDBJ databases">
        <title>The complete genome of Solitalea canadensis DSM 3403.</title>
        <authorList>
            <consortium name="US DOE Joint Genome Institute (JGI-PGF)"/>
            <person name="Lucas S."/>
            <person name="Copeland A."/>
            <person name="Lapidus A."/>
            <person name="Glavina del Rio T."/>
            <person name="Dalin E."/>
            <person name="Tice H."/>
            <person name="Bruce D."/>
            <person name="Goodwin L."/>
            <person name="Pitluck S."/>
            <person name="Peters L."/>
            <person name="Ovchinnikova G."/>
            <person name="Lu M."/>
            <person name="Kyrpides N."/>
            <person name="Mavromatis K."/>
            <person name="Ivanova N."/>
            <person name="Brettin T."/>
            <person name="Detter J.C."/>
            <person name="Han C."/>
            <person name="Larimer F."/>
            <person name="Land M."/>
            <person name="Hauser L."/>
            <person name="Markowitz V."/>
            <person name="Cheng J.-F."/>
            <person name="Hugenholtz P."/>
            <person name="Woyke T."/>
            <person name="Wu D."/>
            <person name="Spring S."/>
            <person name="Schroeder M."/>
            <person name="Kopitz M."/>
            <person name="Brambilla E."/>
            <person name="Klenk H.-P."/>
            <person name="Eisen J.A."/>
        </authorList>
    </citation>
    <scope>NUCLEOTIDE SEQUENCE</scope>
    <source>
        <strain evidence="7">DSM 3403</strain>
    </source>
</reference>
<dbReference type="GO" id="GO:0009279">
    <property type="term" value="C:cell outer membrane"/>
    <property type="evidence" value="ECO:0007669"/>
    <property type="project" value="UniProtKB-SubCell"/>
</dbReference>
<dbReference type="InterPro" id="IPR036737">
    <property type="entry name" value="OmpA-like_sf"/>
</dbReference>
<dbReference type="Gene3D" id="3.30.1330.60">
    <property type="entry name" value="OmpA-like domain"/>
    <property type="match status" value="1"/>
</dbReference>
<evidence type="ECO:0000313" key="8">
    <source>
        <dbReference type="Proteomes" id="UP000007590"/>
    </source>
</evidence>
<evidence type="ECO:0000256" key="1">
    <source>
        <dbReference type="ARBA" id="ARBA00004442"/>
    </source>
</evidence>
<dbReference type="InterPro" id="IPR006665">
    <property type="entry name" value="OmpA-like"/>
</dbReference>
<evidence type="ECO:0000256" key="3">
    <source>
        <dbReference type="ARBA" id="ARBA00023237"/>
    </source>
</evidence>
<dbReference type="Pfam" id="PF00691">
    <property type="entry name" value="OmpA"/>
    <property type="match status" value="1"/>
</dbReference>
<dbReference type="AlphaFoldDB" id="H8KSH0"/>
<dbReference type="PRINTS" id="PR01021">
    <property type="entry name" value="OMPADOMAIN"/>
</dbReference>
<accession>H8KSH0</accession>
<dbReference type="EMBL" id="CP003349">
    <property type="protein sequence ID" value="AFD08521.1"/>
    <property type="molecule type" value="Genomic_DNA"/>
</dbReference>
<sequence>MANIIDTLKGFVTPDLVSQASSTLGESSGSITGAFGAAFPSILAGLLNKSSDSSSMSGIFDLIKGSAASSNILSNPSDLLSGLGTSGTAGGGLIDQGKRLLFSLFGDKTADLSTLIGGASGVKSSSAASILTLAAPLIMSFLGKKASDEGWGLSGLTNFLSSQKDNIVSAAPSGLGSLLGLGSLTNLGSSISSGVRDTVNTAKTAYSTPPPTGSSNWLRNLLLAAVALLAIFFLWRSCNKKPDTATVPTVDTVVDTAEQMVDTAAAKVSDAMAKLGNFFKKKLPNGVELNIPEFGIENKLIAFIEDKSKPVDKTTWFSFDRLTFETGSATLKPESQEQLNNIAEILKAYSAVELKIGGYTDNVGDAKANQKLSSDRADNVKAELVKLGIDAKRLSAEGYGDKFPVATNETEEGKAQNRRIDLRVTKK</sequence>
<evidence type="ECO:0000256" key="5">
    <source>
        <dbReference type="SAM" id="MobiDB-lite"/>
    </source>
</evidence>
<dbReference type="RefSeq" id="WP_014681744.1">
    <property type="nucleotide sequence ID" value="NC_017770.1"/>
</dbReference>
<protein>
    <submittedName>
        <fullName evidence="7">Outer membrane protein/peptidoglycan-associated (Lipo)protein</fullName>
    </submittedName>
</protein>
<dbReference type="eggNOG" id="COG2885">
    <property type="taxonomic scope" value="Bacteria"/>
</dbReference>
<dbReference type="InterPro" id="IPR006664">
    <property type="entry name" value="OMP_bac"/>
</dbReference>
<evidence type="ECO:0000259" key="6">
    <source>
        <dbReference type="PROSITE" id="PS51123"/>
    </source>
</evidence>
<proteinExistence type="predicted"/>
<dbReference type="PRINTS" id="PR01023">
    <property type="entry name" value="NAFLGMOTY"/>
</dbReference>
<dbReference type="eggNOG" id="COG5403">
    <property type="taxonomic scope" value="Bacteria"/>
</dbReference>
<gene>
    <name evidence="7" type="ordered locus">Solca_3516</name>
</gene>
<dbReference type="KEGG" id="scn:Solca_3516"/>
<feature type="compositionally biased region" description="Basic and acidic residues" evidence="5">
    <location>
        <begin position="411"/>
        <end position="427"/>
    </location>
</feature>
<dbReference type="InterPro" id="IPR009282">
    <property type="entry name" value="DUF937"/>
</dbReference>
<dbReference type="Pfam" id="PF06078">
    <property type="entry name" value="DUF937"/>
    <property type="match status" value="1"/>
</dbReference>
<dbReference type="SUPFAM" id="SSF103088">
    <property type="entry name" value="OmpA-like"/>
    <property type="match status" value="1"/>
</dbReference>
<dbReference type="PROSITE" id="PS51123">
    <property type="entry name" value="OMPA_2"/>
    <property type="match status" value="1"/>
</dbReference>
<name>H8KSH0_SOLCM</name>
<evidence type="ECO:0000313" key="7">
    <source>
        <dbReference type="EMBL" id="AFD08521.1"/>
    </source>
</evidence>
<keyword evidence="8" id="KW-1185">Reference proteome</keyword>
<keyword evidence="3" id="KW-0998">Cell outer membrane</keyword>
<comment type="subcellular location">
    <subcellularLocation>
        <location evidence="1">Cell outer membrane</location>
    </subcellularLocation>
</comment>
<feature type="domain" description="OmpA-like" evidence="6">
    <location>
        <begin position="311"/>
        <end position="427"/>
    </location>
</feature>
<dbReference type="HOGENOM" id="CLU_047813_0_0_10"/>
<dbReference type="Proteomes" id="UP000007590">
    <property type="component" value="Chromosome"/>
</dbReference>
<feature type="region of interest" description="Disordered" evidence="5">
    <location>
        <begin position="407"/>
        <end position="427"/>
    </location>
</feature>
<keyword evidence="2 4" id="KW-0472">Membrane</keyword>
<dbReference type="InterPro" id="IPR050330">
    <property type="entry name" value="Bact_OuterMem_StrucFunc"/>
</dbReference>
<evidence type="ECO:0000256" key="2">
    <source>
        <dbReference type="ARBA" id="ARBA00023136"/>
    </source>
</evidence>
<dbReference type="PANTHER" id="PTHR30329:SF21">
    <property type="entry name" value="LIPOPROTEIN YIAD-RELATED"/>
    <property type="match status" value="1"/>
</dbReference>
<dbReference type="CDD" id="cd07185">
    <property type="entry name" value="OmpA_C-like"/>
    <property type="match status" value="1"/>
</dbReference>
<organism evidence="7 8">
    <name type="scientific">Solitalea canadensis (strain ATCC 29591 / DSM 3403 / JCM 21819 / LMG 8368 / NBRC 15130 / NCIMB 12057 / USAM 9D)</name>
    <name type="common">Flexibacter canadensis</name>
    <dbReference type="NCBI Taxonomy" id="929556"/>
    <lineage>
        <taxon>Bacteria</taxon>
        <taxon>Pseudomonadati</taxon>
        <taxon>Bacteroidota</taxon>
        <taxon>Sphingobacteriia</taxon>
        <taxon>Sphingobacteriales</taxon>
        <taxon>Sphingobacteriaceae</taxon>
        <taxon>Solitalea</taxon>
    </lineage>
</organism>
<dbReference type="PANTHER" id="PTHR30329">
    <property type="entry name" value="STATOR ELEMENT OF FLAGELLAR MOTOR COMPLEX"/>
    <property type="match status" value="1"/>
</dbReference>
<dbReference type="STRING" id="929556.Solca_3516"/>
<evidence type="ECO:0000256" key="4">
    <source>
        <dbReference type="PROSITE-ProRule" id="PRU00473"/>
    </source>
</evidence>